<keyword evidence="7" id="KW-0812">Transmembrane</keyword>
<dbReference type="InterPro" id="IPR000700">
    <property type="entry name" value="PAS-assoc_C"/>
</dbReference>
<dbReference type="InterPro" id="IPR013767">
    <property type="entry name" value="PAS_fold"/>
</dbReference>
<dbReference type="Gene3D" id="1.10.287.130">
    <property type="match status" value="1"/>
</dbReference>
<keyword evidence="14" id="KW-0238">DNA-binding</keyword>
<evidence type="ECO:0000256" key="10">
    <source>
        <dbReference type="ARBA" id="ARBA00022840"/>
    </source>
</evidence>
<dbReference type="InterPro" id="IPR003594">
    <property type="entry name" value="HATPase_dom"/>
</dbReference>
<evidence type="ECO:0000256" key="8">
    <source>
        <dbReference type="ARBA" id="ARBA00022741"/>
    </source>
</evidence>
<proteinExistence type="predicted"/>
<keyword evidence="10" id="KW-0067">ATP-binding</keyword>
<dbReference type="Gene3D" id="1.20.120.160">
    <property type="entry name" value="HPT domain"/>
    <property type="match status" value="1"/>
</dbReference>
<feature type="domain" description="HPt" evidence="25">
    <location>
        <begin position="1539"/>
        <end position="1632"/>
    </location>
</feature>
<keyword evidence="6" id="KW-0808">Transferase</keyword>
<dbReference type="PANTHER" id="PTHR45339">
    <property type="entry name" value="HYBRID SIGNAL TRANSDUCTION HISTIDINE KINASE J"/>
    <property type="match status" value="1"/>
</dbReference>
<evidence type="ECO:0000256" key="7">
    <source>
        <dbReference type="ARBA" id="ARBA00022692"/>
    </source>
</evidence>
<dbReference type="GO" id="GO:0000155">
    <property type="term" value="F:phosphorelay sensor kinase activity"/>
    <property type="evidence" value="ECO:0007669"/>
    <property type="project" value="InterPro"/>
</dbReference>
<feature type="domain" description="PAS" evidence="23">
    <location>
        <begin position="762"/>
        <end position="832"/>
    </location>
</feature>
<dbReference type="Gene3D" id="3.40.50.2300">
    <property type="match status" value="4"/>
</dbReference>
<dbReference type="PROSITE" id="PS50894">
    <property type="entry name" value="HPT"/>
    <property type="match status" value="1"/>
</dbReference>
<dbReference type="InterPro" id="IPR008207">
    <property type="entry name" value="Sig_transdc_His_kin_Hpt_dom"/>
</dbReference>
<dbReference type="SMART" id="SM00086">
    <property type="entry name" value="PAC"/>
    <property type="match status" value="6"/>
</dbReference>
<feature type="domain" description="PAC" evidence="24">
    <location>
        <begin position="584"/>
        <end position="635"/>
    </location>
</feature>
<dbReference type="GO" id="GO:0006355">
    <property type="term" value="P:regulation of DNA-templated transcription"/>
    <property type="evidence" value="ECO:0007669"/>
    <property type="project" value="InterPro"/>
</dbReference>
<evidence type="ECO:0000256" key="16">
    <source>
        <dbReference type="ARBA" id="ARBA00023163"/>
    </source>
</evidence>
<reference evidence="26" key="2">
    <citation type="submission" date="2021-01" db="EMBL/GenBank/DDBJ databases">
        <authorList>
            <person name="Hahn C.R."/>
            <person name="Youssef N.H."/>
            <person name="Elshahed M."/>
        </authorList>
    </citation>
    <scope>NUCLEOTIDE SEQUENCE</scope>
    <source>
        <strain evidence="26">Zod_Metabat.24</strain>
    </source>
</reference>
<dbReference type="InterPro" id="IPR004358">
    <property type="entry name" value="Sig_transdc_His_kin-like_C"/>
</dbReference>
<feature type="domain" description="PAS" evidence="23">
    <location>
        <begin position="382"/>
        <end position="453"/>
    </location>
</feature>
<dbReference type="SUPFAM" id="SSF55874">
    <property type="entry name" value="ATPase domain of HSP90 chaperone/DNA topoisomerase II/histidine kinase"/>
    <property type="match status" value="1"/>
</dbReference>
<keyword evidence="20" id="KW-0175">Coiled coil</keyword>
<dbReference type="GO" id="GO:0005886">
    <property type="term" value="C:plasma membrane"/>
    <property type="evidence" value="ECO:0007669"/>
    <property type="project" value="UniProtKB-SubCell"/>
</dbReference>
<dbReference type="CDD" id="cd17538">
    <property type="entry name" value="REC_D1_PleD-like"/>
    <property type="match status" value="1"/>
</dbReference>
<evidence type="ECO:0000313" key="26">
    <source>
        <dbReference type="EMBL" id="MBN1573895.1"/>
    </source>
</evidence>
<feature type="domain" description="Response regulatory" evidence="22">
    <location>
        <begin position="6"/>
        <end position="122"/>
    </location>
</feature>
<feature type="domain" description="PAC" evidence="24">
    <location>
        <begin position="834"/>
        <end position="885"/>
    </location>
</feature>
<keyword evidence="9" id="KW-0418">Kinase</keyword>
<evidence type="ECO:0000256" key="17">
    <source>
        <dbReference type="ARBA" id="ARBA00023306"/>
    </source>
</evidence>
<dbReference type="Gene3D" id="3.30.450.20">
    <property type="entry name" value="PAS domain"/>
    <property type="match status" value="6"/>
</dbReference>
<dbReference type="EMBL" id="JAFGIX010000058">
    <property type="protein sequence ID" value="MBN1573895.1"/>
    <property type="molecule type" value="Genomic_DNA"/>
</dbReference>
<keyword evidence="11" id="KW-1133">Transmembrane helix</keyword>
<dbReference type="SMART" id="SM00388">
    <property type="entry name" value="HisKA"/>
    <property type="match status" value="1"/>
</dbReference>
<dbReference type="SMART" id="SM00091">
    <property type="entry name" value="PAS"/>
    <property type="match status" value="6"/>
</dbReference>
<dbReference type="PROSITE" id="PS50113">
    <property type="entry name" value="PAC"/>
    <property type="match status" value="6"/>
</dbReference>
<dbReference type="InterPro" id="IPR001789">
    <property type="entry name" value="Sig_transdc_resp-reg_receiver"/>
</dbReference>
<comment type="subcellular location">
    <subcellularLocation>
        <location evidence="2">Cell membrane</location>
        <topology evidence="2">Multi-pass membrane protein</topology>
    </subcellularLocation>
</comment>
<dbReference type="SUPFAM" id="SSF55785">
    <property type="entry name" value="PYP-like sensor domain (PAS domain)"/>
    <property type="match status" value="6"/>
</dbReference>
<feature type="domain" description="Response regulatory" evidence="22">
    <location>
        <begin position="1139"/>
        <end position="1252"/>
    </location>
</feature>
<dbReference type="EC" id="2.7.13.3" evidence="3"/>
<evidence type="ECO:0000259" key="22">
    <source>
        <dbReference type="PROSITE" id="PS50110"/>
    </source>
</evidence>
<dbReference type="InterPro" id="IPR036097">
    <property type="entry name" value="HisK_dim/P_sf"/>
</dbReference>
<evidence type="ECO:0000256" key="6">
    <source>
        <dbReference type="ARBA" id="ARBA00022679"/>
    </source>
</evidence>
<feature type="domain" description="PAC" evidence="24">
    <location>
        <begin position="709"/>
        <end position="761"/>
    </location>
</feature>
<evidence type="ECO:0000259" key="25">
    <source>
        <dbReference type="PROSITE" id="PS50894"/>
    </source>
</evidence>
<dbReference type="PRINTS" id="PR00344">
    <property type="entry name" value="BCTRLSENSOR"/>
</dbReference>
<dbReference type="InterPro" id="IPR001610">
    <property type="entry name" value="PAC"/>
</dbReference>
<dbReference type="CDD" id="cd00082">
    <property type="entry name" value="HisKA"/>
    <property type="match status" value="1"/>
</dbReference>
<keyword evidence="16" id="KW-0804">Transcription</keyword>
<dbReference type="Pfam" id="PF08447">
    <property type="entry name" value="PAS_3"/>
    <property type="match status" value="2"/>
</dbReference>
<gene>
    <name evidence="26" type="ORF">JW984_11925</name>
</gene>
<dbReference type="InterPro" id="IPR036890">
    <property type="entry name" value="HATPase_C_sf"/>
</dbReference>
<sequence length="1632" mass="185304">MDQRGTILIVDDESNILDVYKSLFSEEEYALIFASNGMEALEKAKEVTPDLILLDVMMPGIDGFEVCRHLRADPQLAEVPVILVTAMFDRRTRITGIKAGADDFISKPFDIEELESRVKTITRLNRYRKILVERSKSELLIELSPEGIIILDVGGKIILVNSATKEMFGSEDEKDIVGKKLKDFVAPEQNKIFPKFLDEVMRSSSHQRIETSFVCLEGKQVPVEIIAANINWDDKPSIYIVVRDITERKLAEEALRENEEKYRSLVDNLNDVVFTVDLKGNITYVSPIAEKLSGYKPEEFINQPFFKFIHPDDLPGLMSSLEHTLAGEGEPYEYRFMIKDGTYRHVLSSSQVVFKNDHPVGLVGIIKDITDRKIGEEKMRREKERAQQYLDIVEVVLVVLNTEGEITLINRKGKKILKYEEGEILGKNWFDTCIVDDIRDEVVGVFRELIAGDSNRYEYYINCVIAKDGEERIIAWHNVVLKDEDDNVVGVLGSGEDITDRKIYQKKIRESEDKYRNLLSNIKDIVYIMDGKGNFVFCNEPLENSTGYTVEEILNKNFAEFILPSSYKDAEEIFKKQLAGEDVGAFEMQIRNKRGETVILEIKERLVWEGDEVIEVHGIGRDITERKRMFDKIKEVQQQQKALLDSIPDMAWLKDKESRFISVNQPFGRSCNVSPEDLIGKTDLDVWPRDLAERYISDDLHVMKSREIKRVEEPLEKFDGTRTWIETIKAPIFDDNGEVVGTVGVARDVTERRQIEEKLRENEERYRSLVENLNDVVFNVDLDGNFTYLSPVIEQISGYKAEDFIGKSSANFIHPEDLPGFYEMLKNGMEKKKESYEFRGIDKNGATRYMSASGRILKKDGKPVGITGIMTDVTDSRTMREELKAAKMRAEESNRAKSEFLANMSHEIRTPMNAILGFSELLLDENLTEEQRENVRTIYESGNILLTLINDILDLSKIESGKAEINEEVFYLLDLLNNTIALFNLKAEEKGLELNLEIDKDISSQIISDPDKIRQIIINLVGNAVKFSDAGKIDVSVMMGGKDDKKDQLTVSVKDTGIGIPPEKIDAIFEPFSQADASTTRRYGGTGLGLSITKKLVELLGGEIKVSSEVGKGSAFTFSVPVNTPIVDDKETESAVSKKVLIIEDEPSTLKLYKKYLQKGGFQVISSRLGKDALPLAEEHLPAIIILDLLLPDTVGWEVLRKLKKNEKTSDIPVIVVSVLPEKDRAMSLGAIDYVEKPITGRSLAKKIESLTKSKKEKIDLKIMVVDDDKPVLDFLSEMLGEEGFTTIPFNEPEAAVEFLKGGNAVDMIILDIFMPGITGFDFMGILKEDDRLRKIPIVFVTGGKISRKDMEKFEGISHTLLQKSRLTTELVVREVDTILRDMRVISHKPRAKAVEMVRDKALGKILLVEDNEVNQRLIRKILEKANYSVNIADNGAEALKMIEREKYNLILMDIQMPVMDGYEATRRIKADKRFSSIPVVALTAHAMRGDEDKVKEAGCDGYLTKPINKEELFREIEYRLRSKDEKAAEYEAEYKEEEDEELKEIYREYFNKLPEEVDKIKKAMKKGDFDQIRRTAHDLKGTGGAFGQRKISILGGQIEQAAKEEKIEVIEFLLASLSEETDVILVDLETS</sequence>
<dbReference type="GO" id="GO:0005524">
    <property type="term" value="F:ATP binding"/>
    <property type="evidence" value="ECO:0007669"/>
    <property type="project" value="UniProtKB-KW"/>
</dbReference>
<keyword evidence="13" id="KW-0805">Transcription regulation</keyword>
<evidence type="ECO:0000256" key="2">
    <source>
        <dbReference type="ARBA" id="ARBA00004651"/>
    </source>
</evidence>
<feature type="domain" description="PAC" evidence="24">
    <location>
        <begin position="207"/>
        <end position="257"/>
    </location>
</feature>
<dbReference type="SUPFAM" id="SSF47226">
    <property type="entry name" value="Histidine-containing phosphotransfer domain, HPT domain"/>
    <property type="match status" value="1"/>
</dbReference>
<dbReference type="PROSITE" id="PS50110">
    <property type="entry name" value="RESPONSE_REGULATORY"/>
    <property type="match status" value="4"/>
</dbReference>
<evidence type="ECO:0000256" key="12">
    <source>
        <dbReference type="ARBA" id="ARBA00023012"/>
    </source>
</evidence>
<dbReference type="PROSITE" id="PS50109">
    <property type="entry name" value="HIS_KIN"/>
    <property type="match status" value="1"/>
</dbReference>
<dbReference type="PROSITE" id="PS50112">
    <property type="entry name" value="PAS"/>
    <property type="match status" value="5"/>
</dbReference>
<dbReference type="SUPFAM" id="SSF47384">
    <property type="entry name" value="Homodimeric domain of signal transducing histidine kinase"/>
    <property type="match status" value="1"/>
</dbReference>
<feature type="domain" description="PAS" evidence="23">
    <location>
        <begin position="133"/>
        <end position="204"/>
    </location>
</feature>
<dbReference type="SUPFAM" id="SSF52172">
    <property type="entry name" value="CheY-like"/>
    <property type="match status" value="4"/>
</dbReference>
<keyword evidence="5 19" id="KW-0597">Phosphoprotein</keyword>
<feature type="coiled-coil region" evidence="20">
    <location>
        <begin position="1514"/>
        <end position="1541"/>
    </location>
</feature>
<feature type="modified residue" description="4-aspartylphosphate" evidence="19">
    <location>
        <position position="1188"/>
    </location>
</feature>
<dbReference type="FunFam" id="3.30.565.10:FF:000010">
    <property type="entry name" value="Sensor histidine kinase RcsC"/>
    <property type="match status" value="1"/>
</dbReference>
<evidence type="ECO:0000256" key="14">
    <source>
        <dbReference type="ARBA" id="ARBA00023125"/>
    </source>
</evidence>
<organism evidence="26 27">
    <name type="scientific">Candidatus Zymogenus saltonus</name>
    <dbReference type="NCBI Taxonomy" id="2844893"/>
    <lineage>
        <taxon>Bacteria</taxon>
        <taxon>Deltaproteobacteria</taxon>
        <taxon>Candidatus Zymogenia</taxon>
        <taxon>Candidatus Zymogeniales</taxon>
        <taxon>Candidatus Zymogenaceae</taxon>
        <taxon>Candidatus Zymogenus</taxon>
    </lineage>
</organism>
<dbReference type="GO" id="GO:0003677">
    <property type="term" value="F:DNA binding"/>
    <property type="evidence" value="ECO:0007669"/>
    <property type="project" value="UniProtKB-KW"/>
</dbReference>
<keyword evidence="15" id="KW-0472">Membrane</keyword>
<evidence type="ECO:0000259" key="24">
    <source>
        <dbReference type="PROSITE" id="PS50113"/>
    </source>
</evidence>
<feature type="modified residue" description="4-aspartylphosphate" evidence="19">
    <location>
        <position position="1454"/>
    </location>
</feature>
<name>A0A9D8KEX0_9DELT</name>
<dbReference type="InterPro" id="IPR013655">
    <property type="entry name" value="PAS_fold_3"/>
</dbReference>
<dbReference type="InterPro" id="IPR035965">
    <property type="entry name" value="PAS-like_dom_sf"/>
</dbReference>
<dbReference type="InterPro" id="IPR036641">
    <property type="entry name" value="HPT_dom_sf"/>
</dbReference>
<dbReference type="FunFam" id="3.40.50.2300:FF:000001">
    <property type="entry name" value="DNA-binding response regulator PhoB"/>
    <property type="match status" value="1"/>
</dbReference>
<dbReference type="SMART" id="SM00387">
    <property type="entry name" value="HATPase_c"/>
    <property type="match status" value="1"/>
</dbReference>
<feature type="domain" description="Response regulatory" evidence="22">
    <location>
        <begin position="1262"/>
        <end position="1379"/>
    </location>
</feature>
<evidence type="ECO:0000256" key="11">
    <source>
        <dbReference type="ARBA" id="ARBA00022989"/>
    </source>
</evidence>
<keyword evidence="8" id="KW-0547">Nucleotide-binding</keyword>
<dbReference type="Pfam" id="PF01627">
    <property type="entry name" value="Hpt"/>
    <property type="match status" value="1"/>
</dbReference>
<dbReference type="InterPro" id="IPR003661">
    <property type="entry name" value="HisK_dim/P_dom"/>
</dbReference>
<protein>
    <recommendedName>
        <fullName evidence="3">histidine kinase</fullName>
        <ecNumber evidence="3">2.7.13.3</ecNumber>
    </recommendedName>
</protein>
<dbReference type="CDD" id="cd00088">
    <property type="entry name" value="HPT"/>
    <property type="match status" value="1"/>
</dbReference>
<evidence type="ECO:0000256" key="20">
    <source>
        <dbReference type="SAM" id="Coils"/>
    </source>
</evidence>
<evidence type="ECO:0000256" key="13">
    <source>
        <dbReference type="ARBA" id="ARBA00023015"/>
    </source>
</evidence>
<dbReference type="InterPro" id="IPR011006">
    <property type="entry name" value="CheY-like_superfamily"/>
</dbReference>
<dbReference type="Pfam" id="PF00512">
    <property type="entry name" value="HisKA"/>
    <property type="match status" value="1"/>
</dbReference>
<dbReference type="InterPro" id="IPR005467">
    <property type="entry name" value="His_kinase_dom"/>
</dbReference>
<evidence type="ECO:0000313" key="27">
    <source>
        <dbReference type="Proteomes" id="UP000809273"/>
    </source>
</evidence>
<feature type="modified residue" description="Phosphohistidine" evidence="18">
    <location>
        <position position="1578"/>
    </location>
</feature>
<evidence type="ECO:0000256" key="9">
    <source>
        <dbReference type="ARBA" id="ARBA00022777"/>
    </source>
</evidence>
<feature type="domain" description="Response regulatory" evidence="22">
    <location>
        <begin position="1405"/>
        <end position="1521"/>
    </location>
</feature>
<feature type="modified residue" description="4-aspartylphosphate" evidence="19">
    <location>
        <position position="1312"/>
    </location>
</feature>
<comment type="catalytic activity">
    <reaction evidence="1">
        <text>ATP + protein L-histidine = ADP + protein N-phospho-L-histidine.</text>
        <dbReference type="EC" id="2.7.13.3"/>
    </reaction>
</comment>
<dbReference type="Pfam" id="PF00989">
    <property type="entry name" value="PAS"/>
    <property type="match status" value="1"/>
</dbReference>
<keyword evidence="4" id="KW-1003">Cell membrane</keyword>
<dbReference type="FunFam" id="1.10.287.130:FF:000038">
    <property type="entry name" value="Sensory transduction histidine kinase"/>
    <property type="match status" value="1"/>
</dbReference>
<reference evidence="26" key="1">
    <citation type="journal article" date="2021" name="Environ. Microbiol.">
        <title>Genomic characterization of three novel Desulfobacterota classes expand the metabolic and phylogenetic diversity of the phylum.</title>
        <authorList>
            <person name="Murphy C.L."/>
            <person name="Biggerstaff J."/>
            <person name="Eichhorn A."/>
            <person name="Ewing E."/>
            <person name="Shahan R."/>
            <person name="Soriano D."/>
            <person name="Stewart S."/>
            <person name="VanMol K."/>
            <person name="Walker R."/>
            <person name="Walters P."/>
            <person name="Elshahed M.S."/>
            <person name="Youssef N.H."/>
        </authorList>
    </citation>
    <scope>NUCLEOTIDE SEQUENCE</scope>
    <source>
        <strain evidence="26">Zod_Metabat.24</strain>
    </source>
</reference>
<evidence type="ECO:0000259" key="23">
    <source>
        <dbReference type="PROSITE" id="PS50112"/>
    </source>
</evidence>
<feature type="domain" description="PAC" evidence="24">
    <location>
        <begin position="330"/>
        <end position="381"/>
    </location>
</feature>
<dbReference type="InterPro" id="IPR013656">
    <property type="entry name" value="PAS_4"/>
</dbReference>
<dbReference type="NCBIfam" id="TIGR00229">
    <property type="entry name" value="sensory_box"/>
    <property type="match status" value="6"/>
</dbReference>
<dbReference type="Pfam" id="PF08448">
    <property type="entry name" value="PAS_4"/>
    <property type="match status" value="2"/>
</dbReference>
<dbReference type="Proteomes" id="UP000809273">
    <property type="component" value="Unassembled WGS sequence"/>
</dbReference>
<evidence type="ECO:0000256" key="3">
    <source>
        <dbReference type="ARBA" id="ARBA00012438"/>
    </source>
</evidence>
<dbReference type="InterPro" id="IPR000014">
    <property type="entry name" value="PAS"/>
</dbReference>
<feature type="modified residue" description="4-aspartylphosphate" evidence="19">
    <location>
        <position position="55"/>
    </location>
</feature>
<dbReference type="CDD" id="cd00130">
    <property type="entry name" value="PAS"/>
    <property type="match status" value="6"/>
</dbReference>
<comment type="caution">
    <text evidence="26">The sequence shown here is derived from an EMBL/GenBank/DDBJ whole genome shotgun (WGS) entry which is preliminary data.</text>
</comment>
<dbReference type="Pfam" id="PF02518">
    <property type="entry name" value="HATPase_c"/>
    <property type="match status" value="1"/>
</dbReference>
<feature type="domain" description="Histidine kinase" evidence="21">
    <location>
        <begin position="903"/>
        <end position="1124"/>
    </location>
</feature>
<feature type="domain" description="PAS" evidence="23">
    <location>
        <begin position="258"/>
        <end position="328"/>
    </location>
</feature>
<dbReference type="Gene3D" id="3.30.565.10">
    <property type="entry name" value="Histidine kinase-like ATPase, C-terminal domain"/>
    <property type="match status" value="1"/>
</dbReference>
<evidence type="ECO:0000256" key="1">
    <source>
        <dbReference type="ARBA" id="ARBA00000085"/>
    </source>
</evidence>
<dbReference type="Pfam" id="PF00072">
    <property type="entry name" value="Response_reg"/>
    <property type="match status" value="4"/>
</dbReference>
<keyword evidence="17" id="KW-0131">Cell cycle</keyword>
<evidence type="ECO:0000256" key="19">
    <source>
        <dbReference type="PROSITE-ProRule" id="PRU00169"/>
    </source>
</evidence>
<dbReference type="PANTHER" id="PTHR45339:SF1">
    <property type="entry name" value="HYBRID SIGNAL TRANSDUCTION HISTIDINE KINASE J"/>
    <property type="match status" value="1"/>
</dbReference>
<dbReference type="Pfam" id="PF13426">
    <property type="entry name" value="PAS_9"/>
    <property type="match status" value="1"/>
</dbReference>
<evidence type="ECO:0000256" key="5">
    <source>
        <dbReference type="ARBA" id="ARBA00022553"/>
    </source>
</evidence>
<dbReference type="SMART" id="SM00448">
    <property type="entry name" value="REC"/>
    <property type="match status" value="4"/>
</dbReference>
<keyword evidence="12" id="KW-0902">Two-component regulatory system</keyword>
<evidence type="ECO:0000259" key="21">
    <source>
        <dbReference type="PROSITE" id="PS50109"/>
    </source>
</evidence>
<accession>A0A9D8KEX0</accession>
<evidence type="ECO:0000256" key="18">
    <source>
        <dbReference type="PROSITE-ProRule" id="PRU00110"/>
    </source>
</evidence>
<feature type="domain" description="PAS" evidence="23">
    <location>
        <begin position="511"/>
        <end position="581"/>
    </location>
</feature>
<dbReference type="SMART" id="SM00073">
    <property type="entry name" value="HPT"/>
    <property type="match status" value="1"/>
</dbReference>
<evidence type="ECO:0000256" key="4">
    <source>
        <dbReference type="ARBA" id="ARBA00022475"/>
    </source>
</evidence>
<feature type="domain" description="PAC" evidence="24">
    <location>
        <begin position="455"/>
        <end position="510"/>
    </location>
</feature>
<evidence type="ECO:0000256" key="15">
    <source>
        <dbReference type="ARBA" id="ARBA00023136"/>
    </source>
</evidence>
<dbReference type="CDD" id="cd16922">
    <property type="entry name" value="HATPase_EvgS-ArcB-TorS-like"/>
    <property type="match status" value="1"/>
</dbReference>